<dbReference type="EMBL" id="JAVFKY010000001">
    <property type="protein sequence ID" value="KAK5584341.1"/>
    <property type="molecule type" value="Genomic_DNA"/>
</dbReference>
<dbReference type="Gene3D" id="2.60.40.200">
    <property type="entry name" value="Superoxide dismutase, copper/zinc binding domain"/>
    <property type="match status" value="1"/>
</dbReference>
<dbReference type="Pfam" id="PF00080">
    <property type="entry name" value="Sod_Cu"/>
    <property type="match status" value="1"/>
</dbReference>
<evidence type="ECO:0000313" key="10">
    <source>
        <dbReference type="Proteomes" id="UP001344447"/>
    </source>
</evidence>
<keyword evidence="6 7" id="KW-0186">Copper</keyword>
<evidence type="ECO:0000256" key="5">
    <source>
        <dbReference type="ARBA" id="ARBA00023002"/>
    </source>
</evidence>
<feature type="domain" description="Superoxide dismutase copper/zinc binding" evidence="8">
    <location>
        <begin position="14"/>
        <end position="148"/>
    </location>
</feature>
<gene>
    <name evidence="9" type="ORF">RB653_005950</name>
</gene>
<protein>
    <recommendedName>
        <fullName evidence="7">Superoxide dismutase [Cu-Zn]</fullName>
        <ecNumber evidence="7">1.15.1.1</ecNumber>
    </recommendedName>
</protein>
<accession>A0AAN7YYM5</accession>
<comment type="function">
    <text evidence="7">Destroys radicals which are normally produced within the cells and which are toxic to biological systems.</text>
</comment>
<dbReference type="Proteomes" id="UP001344447">
    <property type="component" value="Unassembled WGS sequence"/>
</dbReference>
<evidence type="ECO:0000256" key="6">
    <source>
        <dbReference type="ARBA" id="ARBA00023008"/>
    </source>
</evidence>
<comment type="caution">
    <text evidence="9">The sequence shown here is derived from an EMBL/GenBank/DDBJ whole genome shotgun (WGS) entry which is preliminary data.</text>
</comment>
<sequence>MVRAIAVIKGLGIEGNVIFSQECEGSPIFINGTVNGLKQGQHGMHVHEFGDTSNGCISAGEHYNPLHHEHGAPNDSERHIGDLGNIEASSNDVATISIRDTVMSLFGEFSVMGRTLVIHADRDDYGRGNFPDSKTTGHSGKRVACGIIAKI</sequence>
<dbReference type="InterPro" id="IPR001424">
    <property type="entry name" value="SOD_Cu_Zn_dom"/>
</dbReference>
<evidence type="ECO:0000256" key="1">
    <source>
        <dbReference type="ARBA" id="ARBA00010457"/>
    </source>
</evidence>
<proteinExistence type="inferred from homology"/>
<keyword evidence="10" id="KW-1185">Reference proteome</keyword>
<dbReference type="SUPFAM" id="SSF49329">
    <property type="entry name" value="Cu,Zn superoxide dismutase-like"/>
    <property type="match status" value="1"/>
</dbReference>
<dbReference type="PANTHER" id="PTHR10003">
    <property type="entry name" value="SUPEROXIDE DISMUTASE CU-ZN -RELATED"/>
    <property type="match status" value="1"/>
</dbReference>
<dbReference type="InterPro" id="IPR024134">
    <property type="entry name" value="SOD_Cu/Zn_/chaperone"/>
</dbReference>
<dbReference type="PROSITE" id="PS00332">
    <property type="entry name" value="SOD_CU_ZN_2"/>
    <property type="match status" value="1"/>
</dbReference>
<dbReference type="PRINTS" id="PR00068">
    <property type="entry name" value="CUZNDISMTASE"/>
</dbReference>
<dbReference type="GO" id="GO:0004784">
    <property type="term" value="F:superoxide dismutase activity"/>
    <property type="evidence" value="ECO:0007669"/>
    <property type="project" value="UniProtKB-EC"/>
</dbReference>
<keyword evidence="5 7" id="KW-0560">Oxidoreductase</keyword>
<keyword evidence="2 7" id="KW-0479">Metal-binding</keyword>
<keyword evidence="4" id="KW-0049">Antioxidant</keyword>
<dbReference type="AlphaFoldDB" id="A0AAN7YYM5"/>
<dbReference type="InterPro" id="IPR036423">
    <property type="entry name" value="SOD-like_Cu/Zn_dom_sf"/>
</dbReference>
<reference evidence="9 10" key="1">
    <citation type="submission" date="2023-11" db="EMBL/GenBank/DDBJ databases">
        <title>Dfirmibasis_genome.</title>
        <authorList>
            <person name="Edelbroek B."/>
            <person name="Kjellin J."/>
            <person name="Jerlstrom-Hultqvist J."/>
            <person name="Soderbom F."/>
        </authorList>
    </citation>
    <scope>NUCLEOTIDE SEQUENCE [LARGE SCALE GENOMIC DNA]</scope>
    <source>
        <strain evidence="9 10">TNS-C-14</strain>
    </source>
</reference>
<evidence type="ECO:0000256" key="4">
    <source>
        <dbReference type="ARBA" id="ARBA00022862"/>
    </source>
</evidence>
<comment type="catalytic activity">
    <reaction evidence="7">
        <text>2 superoxide + 2 H(+) = H2O2 + O2</text>
        <dbReference type="Rhea" id="RHEA:20696"/>
        <dbReference type="ChEBI" id="CHEBI:15378"/>
        <dbReference type="ChEBI" id="CHEBI:15379"/>
        <dbReference type="ChEBI" id="CHEBI:16240"/>
        <dbReference type="ChEBI" id="CHEBI:18421"/>
        <dbReference type="EC" id="1.15.1.1"/>
    </reaction>
</comment>
<dbReference type="GO" id="GO:0005507">
    <property type="term" value="F:copper ion binding"/>
    <property type="evidence" value="ECO:0007669"/>
    <property type="project" value="InterPro"/>
</dbReference>
<evidence type="ECO:0000256" key="3">
    <source>
        <dbReference type="ARBA" id="ARBA00022833"/>
    </source>
</evidence>
<comment type="similarity">
    <text evidence="1 7">Belongs to the Cu-Zn superoxide dismutase family.</text>
</comment>
<organism evidence="9 10">
    <name type="scientific">Dictyostelium firmibasis</name>
    <dbReference type="NCBI Taxonomy" id="79012"/>
    <lineage>
        <taxon>Eukaryota</taxon>
        <taxon>Amoebozoa</taxon>
        <taxon>Evosea</taxon>
        <taxon>Eumycetozoa</taxon>
        <taxon>Dictyostelia</taxon>
        <taxon>Dictyosteliales</taxon>
        <taxon>Dictyosteliaceae</taxon>
        <taxon>Dictyostelium</taxon>
    </lineage>
</organism>
<dbReference type="InterPro" id="IPR018152">
    <property type="entry name" value="SOD_Cu/Zn_BS"/>
</dbReference>
<dbReference type="FunFam" id="2.60.40.200:FF:000001">
    <property type="entry name" value="Superoxide dismutase [Cu-Zn]"/>
    <property type="match status" value="1"/>
</dbReference>
<evidence type="ECO:0000256" key="2">
    <source>
        <dbReference type="ARBA" id="ARBA00022723"/>
    </source>
</evidence>
<dbReference type="EC" id="1.15.1.1" evidence="7"/>
<dbReference type="PROSITE" id="PS00087">
    <property type="entry name" value="SOD_CU_ZN_1"/>
    <property type="match status" value="1"/>
</dbReference>
<comment type="cofactor">
    <cofactor evidence="7">
        <name>Cu cation</name>
        <dbReference type="ChEBI" id="CHEBI:23378"/>
    </cofactor>
    <text evidence="7">Binds 1 copper ion per subunit.</text>
</comment>
<evidence type="ECO:0000313" key="9">
    <source>
        <dbReference type="EMBL" id="KAK5584341.1"/>
    </source>
</evidence>
<dbReference type="CDD" id="cd00305">
    <property type="entry name" value="Cu-Zn_Superoxide_Dismutase"/>
    <property type="match status" value="1"/>
</dbReference>
<name>A0AAN7YYM5_9MYCE</name>
<comment type="cofactor">
    <cofactor evidence="7">
        <name>Zn(2+)</name>
        <dbReference type="ChEBI" id="CHEBI:29105"/>
    </cofactor>
    <text evidence="7">Binds 1 zinc ion per subunit.</text>
</comment>
<evidence type="ECO:0000256" key="7">
    <source>
        <dbReference type="RuleBase" id="RU000393"/>
    </source>
</evidence>
<evidence type="ECO:0000259" key="8">
    <source>
        <dbReference type="Pfam" id="PF00080"/>
    </source>
</evidence>
<keyword evidence="3 7" id="KW-0862">Zinc</keyword>